<comment type="caution">
    <text evidence="3">The sequence shown here is derived from an EMBL/GenBank/DDBJ whole genome shotgun (WGS) entry which is preliminary data.</text>
</comment>
<dbReference type="EMBL" id="JARKIF010000037">
    <property type="protein sequence ID" value="KAJ7609811.1"/>
    <property type="molecule type" value="Genomic_DNA"/>
</dbReference>
<keyword evidence="4" id="KW-1185">Reference proteome</keyword>
<reference evidence="3" key="1">
    <citation type="submission" date="2023-03" db="EMBL/GenBank/DDBJ databases">
        <title>Massive genome expansion in bonnet fungi (Mycena s.s.) driven by repeated elements and novel gene families across ecological guilds.</title>
        <authorList>
            <consortium name="Lawrence Berkeley National Laboratory"/>
            <person name="Harder C.B."/>
            <person name="Miyauchi S."/>
            <person name="Viragh M."/>
            <person name="Kuo A."/>
            <person name="Thoen E."/>
            <person name="Andreopoulos B."/>
            <person name="Lu D."/>
            <person name="Skrede I."/>
            <person name="Drula E."/>
            <person name="Henrissat B."/>
            <person name="Morin E."/>
            <person name="Kohler A."/>
            <person name="Barry K."/>
            <person name="LaButti K."/>
            <person name="Morin E."/>
            <person name="Salamov A."/>
            <person name="Lipzen A."/>
            <person name="Mereny Z."/>
            <person name="Hegedus B."/>
            <person name="Baldrian P."/>
            <person name="Stursova M."/>
            <person name="Weitz H."/>
            <person name="Taylor A."/>
            <person name="Grigoriev I.V."/>
            <person name="Nagy L.G."/>
            <person name="Martin F."/>
            <person name="Kauserud H."/>
        </authorList>
    </citation>
    <scope>NUCLEOTIDE SEQUENCE</scope>
    <source>
        <strain evidence="3">9284</strain>
    </source>
</reference>
<keyword evidence="2" id="KW-0472">Membrane</keyword>
<feature type="region of interest" description="Disordered" evidence="1">
    <location>
        <begin position="79"/>
        <end position="128"/>
    </location>
</feature>
<evidence type="ECO:0000256" key="2">
    <source>
        <dbReference type="SAM" id="Phobius"/>
    </source>
</evidence>
<evidence type="ECO:0000256" key="1">
    <source>
        <dbReference type="SAM" id="MobiDB-lite"/>
    </source>
</evidence>
<accession>A0AAD7B4G8</accession>
<keyword evidence="2" id="KW-1133">Transmembrane helix</keyword>
<dbReference type="AlphaFoldDB" id="A0AAD7B4G8"/>
<dbReference type="Proteomes" id="UP001221142">
    <property type="component" value="Unassembled WGS sequence"/>
</dbReference>
<name>A0AAD7B4G8_9AGAR</name>
<gene>
    <name evidence="3" type="ORF">FB45DRAFT_1066404</name>
</gene>
<protein>
    <submittedName>
        <fullName evidence="3">Uncharacterized protein</fullName>
    </submittedName>
</protein>
<organism evidence="3 4">
    <name type="scientific">Roridomyces roridus</name>
    <dbReference type="NCBI Taxonomy" id="1738132"/>
    <lineage>
        <taxon>Eukaryota</taxon>
        <taxon>Fungi</taxon>
        <taxon>Dikarya</taxon>
        <taxon>Basidiomycota</taxon>
        <taxon>Agaricomycotina</taxon>
        <taxon>Agaricomycetes</taxon>
        <taxon>Agaricomycetidae</taxon>
        <taxon>Agaricales</taxon>
        <taxon>Marasmiineae</taxon>
        <taxon>Mycenaceae</taxon>
        <taxon>Roridomyces</taxon>
    </lineage>
</organism>
<evidence type="ECO:0000313" key="3">
    <source>
        <dbReference type="EMBL" id="KAJ7609811.1"/>
    </source>
</evidence>
<feature type="transmembrane region" description="Helical" evidence="2">
    <location>
        <begin position="20"/>
        <end position="40"/>
    </location>
</feature>
<sequence>MAPTSNDLELIPCMGCTSYITPGTIIFVFFCLTFYALALWDRYLHLKLRESQRLQQPHAEPKEYGATRVIVLPRPRAPAVQLTTPSSPRPGKEAEWNVPPISKEPQFLCPPPISKDENPPPLFSSRVN</sequence>
<proteinExistence type="predicted"/>
<keyword evidence="2" id="KW-0812">Transmembrane</keyword>
<evidence type="ECO:0000313" key="4">
    <source>
        <dbReference type="Proteomes" id="UP001221142"/>
    </source>
</evidence>